<dbReference type="EMBL" id="KZ293487">
    <property type="protein sequence ID" value="PBK60397.1"/>
    <property type="molecule type" value="Genomic_DNA"/>
</dbReference>
<name>A0A2H3B729_9AGAR</name>
<proteinExistence type="predicted"/>
<reference evidence="3" key="1">
    <citation type="journal article" date="2017" name="Nat. Ecol. Evol.">
        <title>Genome expansion and lineage-specific genetic innovations in the forest pathogenic fungi Armillaria.</title>
        <authorList>
            <person name="Sipos G."/>
            <person name="Prasanna A.N."/>
            <person name="Walter M.C."/>
            <person name="O'Connor E."/>
            <person name="Balint B."/>
            <person name="Krizsan K."/>
            <person name="Kiss B."/>
            <person name="Hess J."/>
            <person name="Varga T."/>
            <person name="Slot J."/>
            <person name="Riley R."/>
            <person name="Boka B."/>
            <person name="Rigling D."/>
            <person name="Barry K."/>
            <person name="Lee J."/>
            <person name="Mihaltcheva S."/>
            <person name="LaButti K."/>
            <person name="Lipzen A."/>
            <person name="Waldron R."/>
            <person name="Moloney N.M."/>
            <person name="Sperisen C."/>
            <person name="Kredics L."/>
            <person name="Vagvoelgyi C."/>
            <person name="Patrignani A."/>
            <person name="Fitzpatrick D."/>
            <person name="Nagy I."/>
            <person name="Doyle S."/>
            <person name="Anderson J.B."/>
            <person name="Grigoriev I.V."/>
            <person name="Gueldener U."/>
            <person name="Muensterkoetter M."/>
            <person name="Nagy L.G."/>
        </authorList>
    </citation>
    <scope>NUCLEOTIDE SEQUENCE [LARGE SCALE GENOMIC DNA]</scope>
    <source>
        <strain evidence="3">28-4</strain>
    </source>
</reference>
<feature type="domain" description="Retrovirus-related Pol polyprotein from transposon TNT 1-94-like beta-barrel" evidence="1">
    <location>
        <begin position="3"/>
        <end position="74"/>
    </location>
</feature>
<organism evidence="2 3">
    <name type="scientific">Armillaria solidipes</name>
    <dbReference type="NCBI Taxonomy" id="1076256"/>
    <lineage>
        <taxon>Eukaryota</taxon>
        <taxon>Fungi</taxon>
        <taxon>Dikarya</taxon>
        <taxon>Basidiomycota</taxon>
        <taxon>Agaricomycotina</taxon>
        <taxon>Agaricomycetes</taxon>
        <taxon>Agaricomycetidae</taxon>
        <taxon>Agaricales</taxon>
        <taxon>Marasmiineae</taxon>
        <taxon>Physalacriaceae</taxon>
        <taxon>Armillaria</taxon>
    </lineage>
</organism>
<feature type="non-terminal residue" evidence="2">
    <location>
        <position position="1"/>
    </location>
</feature>
<feature type="non-terminal residue" evidence="2">
    <location>
        <position position="85"/>
    </location>
</feature>
<dbReference type="InterPro" id="IPR054722">
    <property type="entry name" value="PolX-like_BBD"/>
</dbReference>
<sequence length="85" mass="9603">LSPYRDEFQTYQEIPPKCFTATNNQDFTAVGQGEIWVDVPDGNDMSKMHLTEVLYSPEIGYTLVSVGCLDQARYTLTFGQGMCRI</sequence>
<dbReference type="STRING" id="1076256.A0A2H3B729"/>
<protein>
    <recommendedName>
        <fullName evidence="1">Retrovirus-related Pol polyprotein from transposon TNT 1-94-like beta-barrel domain-containing protein</fullName>
    </recommendedName>
</protein>
<evidence type="ECO:0000313" key="2">
    <source>
        <dbReference type="EMBL" id="PBK60397.1"/>
    </source>
</evidence>
<evidence type="ECO:0000259" key="1">
    <source>
        <dbReference type="Pfam" id="PF22936"/>
    </source>
</evidence>
<dbReference type="AlphaFoldDB" id="A0A2H3B729"/>
<accession>A0A2H3B729</accession>
<evidence type="ECO:0000313" key="3">
    <source>
        <dbReference type="Proteomes" id="UP000218334"/>
    </source>
</evidence>
<dbReference type="Proteomes" id="UP000218334">
    <property type="component" value="Unassembled WGS sequence"/>
</dbReference>
<keyword evidence="3" id="KW-1185">Reference proteome</keyword>
<gene>
    <name evidence="2" type="ORF">ARMSODRAFT_847502</name>
</gene>
<dbReference type="Pfam" id="PF22936">
    <property type="entry name" value="Pol_BBD"/>
    <property type="match status" value="1"/>
</dbReference>